<dbReference type="AlphaFoldDB" id="A0A0R3T3J3"/>
<sequence length="36" mass="4239">LRRWEFDDKKIEADLIIITVIINNKNFKNNSGIGYS</sequence>
<proteinExistence type="predicted"/>
<name>A0A0R3T3J3_RODNA</name>
<reference evidence="1" key="1">
    <citation type="submission" date="2017-02" db="UniProtKB">
        <authorList>
            <consortium name="WormBaseParasite"/>
        </authorList>
    </citation>
    <scope>IDENTIFICATION</scope>
</reference>
<evidence type="ECO:0000313" key="1">
    <source>
        <dbReference type="WBParaSite" id="HNAJ_0000158101-mRNA-1"/>
    </source>
</evidence>
<protein>
    <submittedName>
        <fullName evidence="1">MATH domain-containing protein</fullName>
    </submittedName>
</protein>
<organism evidence="1">
    <name type="scientific">Rodentolepis nana</name>
    <name type="common">Dwarf tapeworm</name>
    <name type="synonym">Hymenolepis nana</name>
    <dbReference type="NCBI Taxonomy" id="102285"/>
    <lineage>
        <taxon>Eukaryota</taxon>
        <taxon>Metazoa</taxon>
        <taxon>Spiralia</taxon>
        <taxon>Lophotrochozoa</taxon>
        <taxon>Platyhelminthes</taxon>
        <taxon>Cestoda</taxon>
        <taxon>Eucestoda</taxon>
        <taxon>Cyclophyllidea</taxon>
        <taxon>Hymenolepididae</taxon>
        <taxon>Rodentolepis</taxon>
    </lineage>
</organism>
<accession>A0A0R3T3J3</accession>
<dbReference type="WBParaSite" id="HNAJ_0000158101-mRNA-1">
    <property type="protein sequence ID" value="HNAJ_0000158101-mRNA-1"/>
    <property type="gene ID" value="HNAJ_0000158101"/>
</dbReference>